<dbReference type="PANTHER" id="PTHR45947:SF3">
    <property type="entry name" value="SULFOQUINOVOSYL TRANSFERASE SQD2"/>
    <property type="match status" value="1"/>
</dbReference>
<evidence type="ECO:0000259" key="2">
    <source>
        <dbReference type="Pfam" id="PF13439"/>
    </source>
</evidence>
<dbReference type="Pfam" id="PF00534">
    <property type="entry name" value="Glycos_transf_1"/>
    <property type="match status" value="1"/>
</dbReference>
<keyword evidence="3" id="KW-0808">Transferase</keyword>
<dbReference type="PANTHER" id="PTHR45947">
    <property type="entry name" value="SULFOQUINOVOSYL TRANSFERASE SQD2"/>
    <property type="match status" value="1"/>
</dbReference>
<dbReference type="SUPFAM" id="SSF53756">
    <property type="entry name" value="UDP-Glycosyltransferase/glycogen phosphorylase"/>
    <property type="match status" value="1"/>
</dbReference>
<dbReference type="EC" id="2.4.-.-" evidence="3"/>
<organism evidence="3 4">
    <name type="scientific">Larkinella insperata</name>
    <dbReference type="NCBI Taxonomy" id="332158"/>
    <lineage>
        <taxon>Bacteria</taxon>
        <taxon>Pseudomonadati</taxon>
        <taxon>Bacteroidota</taxon>
        <taxon>Cytophagia</taxon>
        <taxon>Cytophagales</taxon>
        <taxon>Spirosomataceae</taxon>
        <taxon>Larkinella</taxon>
    </lineage>
</organism>
<keyword evidence="3" id="KW-0328">Glycosyltransferase</keyword>
<dbReference type="EMBL" id="JBHTLP010000001">
    <property type="protein sequence ID" value="MFD1139490.1"/>
    <property type="molecule type" value="Genomic_DNA"/>
</dbReference>
<evidence type="ECO:0000313" key="3">
    <source>
        <dbReference type="EMBL" id="MFD1139490.1"/>
    </source>
</evidence>
<comment type="caution">
    <text evidence="3">The sequence shown here is derived from an EMBL/GenBank/DDBJ whole genome shotgun (WGS) entry which is preliminary data.</text>
</comment>
<name>A0ABW3QIH8_9BACT</name>
<dbReference type="GO" id="GO:0016757">
    <property type="term" value="F:glycosyltransferase activity"/>
    <property type="evidence" value="ECO:0007669"/>
    <property type="project" value="UniProtKB-KW"/>
</dbReference>
<dbReference type="Proteomes" id="UP001597116">
    <property type="component" value="Unassembled WGS sequence"/>
</dbReference>
<dbReference type="InterPro" id="IPR001296">
    <property type="entry name" value="Glyco_trans_1"/>
</dbReference>
<dbReference type="InterPro" id="IPR028098">
    <property type="entry name" value="Glyco_trans_4-like_N"/>
</dbReference>
<reference evidence="4" key="1">
    <citation type="journal article" date="2019" name="Int. J. Syst. Evol. Microbiol.">
        <title>The Global Catalogue of Microorganisms (GCM) 10K type strain sequencing project: providing services to taxonomists for standard genome sequencing and annotation.</title>
        <authorList>
            <consortium name="The Broad Institute Genomics Platform"/>
            <consortium name="The Broad Institute Genome Sequencing Center for Infectious Disease"/>
            <person name="Wu L."/>
            <person name="Ma J."/>
        </authorList>
    </citation>
    <scope>NUCLEOTIDE SEQUENCE [LARGE SCALE GENOMIC DNA]</scope>
    <source>
        <strain evidence="4">CCUG 55608</strain>
    </source>
</reference>
<dbReference type="RefSeq" id="WP_265990181.1">
    <property type="nucleotide sequence ID" value="NZ_CP110973.1"/>
</dbReference>
<dbReference type="Pfam" id="PF13439">
    <property type="entry name" value="Glyco_transf_4"/>
    <property type="match status" value="1"/>
</dbReference>
<evidence type="ECO:0000313" key="4">
    <source>
        <dbReference type="Proteomes" id="UP001597116"/>
    </source>
</evidence>
<sequence length="365" mass="41777">MKNYLIPQSIAERVLVVGPKHINYEGGIGYLINVYSRYFEAFKYVTTHRLAKNKAALIVYFLGQYSEFLTKLTKDRQIKIVHMHASSYGSFYRKLVLFLTSKYLFGQKVLYHMNGSEFAIFYEQSNPVQKRLIRFLVENVDVVVCLSKSWADFFRQHFRTKRLEVLHNIVENKAPQTPAKHKKPDEPLKVLFLGAIGARKGVFDLLDAIRQNREQVQGRLQLVIGGNGETEQLEHYLKEHQLEEIVSFEGWVTGDHKARLLADCHLFVLPSYSEGVPIAILEAMSYGLPILSTPVGGTAEVVLEGLNGYLVQPGDKVALFDRLMKFQQDPTLLAQMGRASRRISQNYQPDAVLPQLLRIYESILR</sequence>
<evidence type="ECO:0000259" key="1">
    <source>
        <dbReference type="Pfam" id="PF00534"/>
    </source>
</evidence>
<keyword evidence="4" id="KW-1185">Reference proteome</keyword>
<proteinExistence type="predicted"/>
<dbReference type="CDD" id="cd03801">
    <property type="entry name" value="GT4_PimA-like"/>
    <property type="match status" value="1"/>
</dbReference>
<feature type="domain" description="Glycosyltransferase subfamily 4-like N-terminal" evidence="2">
    <location>
        <begin position="60"/>
        <end position="170"/>
    </location>
</feature>
<dbReference type="InterPro" id="IPR050194">
    <property type="entry name" value="Glycosyltransferase_grp1"/>
</dbReference>
<protein>
    <submittedName>
        <fullName evidence="3">Glycosyltransferase family 4 protein</fullName>
        <ecNumber evidence="3">2.4.-.-</ecNumber>
    </submittedName>
</protein>
<accession>A0ABW3QIH8</accession>
<dbReference type="Gene3D" id="3.40.50.2000">
    <property type="entry name" value="Glycogen Phosphorylase B"/>
    <property type="match status" value="2"/>
</dbReference>
<feature type="domain" description="Glycosyl transferase family 1" evidence="1">
    <location>
        <begin position="177"/>
        <end position="341"/>
    </location>
</feature>
<gene>
    <name evidence="3" type="ORF">ACFQ4C_00120</name>
</gene>